<dbReference type="OMA" id="LVKKDCA"/>
<evidence type="ECO:0000256" key="2">
    <source>
        <dbReference type="ARBA" id="ARBA00022475"/>
    </source>
</evidence>
<dbReference type="CDD" id="cd23542">
    <property type="entry name" value="TFP_LU_ECD_Ly6D"/>
    <property type="match status" value="1"/>
</dbReference>
<evidence type="ECO:0000256" key="4">
    <source>
        <dbReference type="ARBA" id="ARBA00023136"/>
    </source>
</evidence>
<dbReference type="GO" id="GO:0005886">
    <property type="term" value="C:plasma membrane"/>
    <property type="evidence" value="ECO:0007669"/>
    <property type="project" value="UniProtKB-SubCell"/>
</dbReference>
<dbReference type="SMART" id="SM00134">
    <property type="entry name" value="LU"/>
    <property type="match status" value="1"/>
</dbReference>
<reference evidence="9" key="3">
    <citation type="submission" date="2025-09" db="UniProtKB">
        <authorList>
            <consortium name="Ensembl"/>
        </authorList>
    </citation>
    <scope>IDENTIFICATION</scope>
</reference>
<protein>
    <recommendedName>
        <fullName evidence="8">UPAR/Ly6 domain-containing protein</fullName>
    </recommendedName>
</protein>
<evidence type="ECO:0000256" key="1">
    <source>
        <dbReference type="ARBA" id="ARBA00004236"/>
    </source>
</evidence>
<dbReference type="GO" id="GO:0009986">
    <property type="term" value="C:cell surface"/>
    <property type="evidence" value="ECO:0007669"/>
    <property type="project" value="InterPro"/>
</dbReference>
<dbReference type="STRING" id="29139.ENSVURP00010024139"/>
<feature type="domain" description="UPAR/Ly6" evidence="8">
    <location>
        <begin position="40"/>
        <end position="122"/>
    </location>
</feature>
<dbReference type="SUPFAM" id="SSF57302">
    <property type="entry name" value="Snake toxin-like"/>
    <property type="match status" value="1"/>
</dbReference>
<dbReference type="GeneTree" id="ENSGT00730000111514"/>
<keyword evidence="3 7" id="KW-0732">Signal</keyword>
<dbReference type="PANTHER" id="PTHR16982">
    <property type="entry name" value="LYMPHOCYTE ANTIGEN 6D"/>
    <property type="match status" value="1"/>
</dbReference>
<dbReference type="InterPro" id="IPR042339">
    <property type="entry name" value="Ly6D"/>
</dbReference>
<sequence>MKSLLMLLAVAAITIGQVFESWVLGSQVTSLRSQVATQALQCHICESADNCKEARYCPGPSQFCKTTINFQRLSGNLVKKECANYCVAQNSDAGQTQPQVRCCTTDLCNAGIENSAPVHTLLSLAVLALSLTLALVSILY</sequence>
<evidence type="ECO:0000256" key="6">
    <source>
        <dbReference type="SAM" id="Phobius"/>
    </source>
</evidence>
<dbReference type="FunFam" id="2.10.60.10:FF:000003">
    <property type="entry name" value="lymphocyte antigen 6E isoform X1"/>
    <property type="match status" value="1"/>
</dbReference>
<keyword evidence="5" id="KW-0325">Glycoprotein</keyword>
<keyword evidence="6" id="KW-0812">Transmembrane</keyword>
<dbReference type="Proteomes" id="UP000314987">
    <property type="component" value="Unassembled WGS sequence"/>
</dbReference>
<dbReference type="Ensembl" id="ENSVURT00010027489.1">
    <property type="protein sequence ID" value="ENSVURP00010024139.1"/>
    <property type="gene ID" value="ENSVURG00010018503.1"/>
</dbReference>
<feature type="signal peptide" evidence="7">
    <location>
        <begin position="1"/>
        <end position="16"/>
    </location>
</feature>
<name>A0A4X2LGR9_VOMUR</name>
<evidence type="ECO:0000256" key="5">
    <source>
        <dbReference type="ARBA" id="ARBA00023180"/>
    </source>
</evidence>
<reference evidence="9" key="2">
    <citation type="submission" date="2025-08" db="UniProtKB">
        <authorList>
            <consortium name="Ensembl"/>
        </authorList>
    </citation>
    <scope>IDENTIFICATION</scope>
</reference>
<keyword evidence="6" id="KW-1133">Transmembrane helix</keyword>
<dbReference type="InterPro" id="IPR045860">
    <property type="entry name" value="Snake_toxin-like_sf"/>
</dbReference>
<keyword evidence="10" id="KW-1185">Reference proteome</keyword>
<dbReference type="Pfam" id="PF00087">
    <property type="entry name" value="Toxin_TOLIP"/>
    <property type="match status" value="1"/>
</dbReference>
<organism evidence="9 10">
    <name type="scientific">Vombatus ursinus</name>
    <name type="common">Common wombat</name>
    <dbReference type="NCBI Taxonomy" id="29139"/>
    <lineage>
        <taxon>Eukaryota</taxon>
        <taxon>Metazoa</taxon>
        <taxon>Chordata</taxon>
        <taxon>Craniata</taxon>
        <taxon>Vertebrata</taxon>
        <taxon>Euteleostomi</taxon>
        <taxon>Mammalia</taxon>
        <taxon>Metatheria</taxon>
        <taxon>Diprotodontia</taxon>
        <taxon>Vombatidae</taxon>
        <taxon>Vombatus</taxon>
    </lineage>
</organism>
<evidence type="ECO:0000259" key="8">
    <source>
        <dbReference type="SMART" id="SM00134"/>
    </source>
</evidence>
<gene>
    <name evidence="9" type="primary">LY6D</name>
</gene>
<accession>A0A4X2LGR9</accession>
<feature type="transmembrane region" description="Helical" evidence="6">
    <location>
        <begin position="118"/>
        <end position="139"/>
    </location>
</feature>
<evidence type="ECO:0000256" key="7">
    <source>
        <dbReference type="SAM" id="SignalP"/>
    </source>
</evidence>
<evidence type="ECO:0000256" key="3">
    <source>
        <dbReference type="ARBA" id="ARBA00022729"/>
    </source>
</evidence>
<keyword evidence="2" id="KW-1003">Cell membrane</keyword>
<dbReference type="InterPro" id="IPR035076">
    <property type="entry name" value="Toxin/TOLIP"/>
</dbReference>
<proteinExistence type="predicted"/>
<feature type="chain" id="PRO_5021448768" description="UPAR/Ly6 domain-containing protein" evidence="7">
    <location>
        <begin position="17"/>
        <end position="140"/>
    </location>
</feature>
<dbReference type="Gene3D" id="2.10.60.10">
    <property type="entry name" value="CD59"/>
    <property type="match status" value="1"/>
</dbReference>
<keyword evidence="4 6" id="KW-0472">Membrane</keyword>
<reference evidence="10" key="1">
    <citation type="submission" date="2018-12" db="EMBL/GenBank/DDBJ databases">
        <authorList>
            <person name="Yazar S."/>
        </authorList>
    </citation>
    <scope>NUCLEOTIDE SEQUENCE [LARGE SCALE GENOMIC DNA]</scope>
</reference>
<evidence type="ECO:0000313" key="10">
    <source>
        <dbReference type="Proteomes" id="UP000314987"/>
    </source>
</evidence>
<comment type="subcellular location">
    <subcellularLocation>
        <location evidence="1">Cell membrane</location>
    </subcellularLocation>
</comment>
<dbReference type="GO" id="GO:0030098">
    <property type="term" value="P:lymphocyte differentiation"/>
    <property type="evidence" value="ECO:0007669"/>
    <property type="project" value="InterPro"/>
</dbReference>
<evidence type="ECO:0000313" key="9">
    <source>
        <dbReference type="Ensembl" id="ENSVURP00010024139.1"/>
    </source>
</evidence>
<dbReference type="InterPro" id="IPR016054">
    <property type="entry name" value="LY6_UPA_recep-like"/>
</dbReference>
<dbReference type="AlphaFoldDB" id="A0A4X2LGR9"/>
<dbReference type="PANTHER" id="PTHR16982:SF2">
    <property type="entry name" value="LYMPHOCYTE ANTIGEN 6D"/>
    <property type="match status" value="1"/>
</dbReference>